<dbReference type="Pfam" id="PF00795">
    <property type="entry name" value="CN_hydrolase"/>
    <property type="match status" value="1"/>
</dbReference>
<dbReference type="CDD" id="cd00553">
    <property type="entry name" value="NAD_synthase"/>
    <property type="match status" value="1"/>
</dbReference>
<dbReference type="InterPro" id="IPR014729">
    <property type="entry name" value="Rossmann-like_a/b/a_fold"/>
</dbReference>
<dbReference type="PROSITE" id="PS50263">
    <property type="entry name" value="CN_HYDROLASE"/>
    <property type="match status" value="1"/>
</dbReference>
<sequence>MLFVTVAAATLPSVPLDFAGNRDRILESIRIAKQKGATLRTGPEAGFLLEIPGYGCLDHHLEGDTFLHSWEVLAEIISDPVCKDMLVDLGMGVRHRNVRYNCRVLCTYKRVLFIRPKMALANDGLYREARHFTAWPKKMQVETYYLEAIIEKVTGQHTVPIGDAILSTLDTAVGCETCEELFTPSNPSTYMGLNGCEIILNSSASHAELRKLRTRLDLISNSTRKLGGIYVYANATGVDGEARMMYDGSSMILINGKVLEQGSQFSLAPVEVIVATIDIEEVRSFRCSISRNVQGAAQPEYPRVEFYFRLCRPVDEVILSDTLKISREKELRILDPMSEIWMSTSVYLWQYLTRTNSAGFFLSLSGGLDSSTVALFVHGMARLVLRSIELGEENTLADLRRVTGLPDLVPKSPEEIVNLLLTTCYQGTVNSSDETRSRAKRLAERLGAYHLDISIDEAVEAHQSIIRNALQFTPRYSVEGGTPAENLALQNVQARNRMVVQYSLAQLATTARKLPRAGSALLVLTSGNVDENLRGYYTKYDASSGDLAPLGSISKNDAKRFQRWARETWDLPIMTEFIEATPTAELLPLSAGVQDDESPTEMGMSYEELSVFGILRRVEKLGPWSSYVRLLYQWQDRPGMTPRKIAEKVMHFFRFYSINRHKATIITPSIHLSAYNPDDNRHDLRPFLYVVNWPYQFDKIITHVEFLEAKQQQLEEKK</sequence>
<dbReference type="SUPFAM" id="SSF52402">
    <property type="entry name" value="Adenine nucleotide alpha hydrolases-like"/>
    <property type="match status" value="1"/>
</dbReference>
<dbReference type="PANTHER" id="PTHR23090:SF9">
    <property type="entry name" value="GLUTAMINE-DEPENDENT NAD(+) SYNTHETASE"/>
    <property type="match status" value="1"/>
</dbReference>
<dbReference type="SUPFAM" id="SSF56317">
    <property type="entry name" value="Carbon-nitrogen hydrolase"/>
    <property type="match status" value="1"/>
</dbReference>
<dbReference type="PIRSF" id="PIRSF006630">
    <property type="entry name" value="NADS_GAT"/>
    <property type="match status" value="1"/>
</dbReference>
<dbReference type="GO" id="GO:0005737">
    <property type="term" value="C:cytoplasm"/>
    <property type="evidence" value="ECO:0007669"/>
    <property type="project" value="InterPro"/>
</dbReference>
<accession>A0AAN6F5X1</accession>
<name>A0AAN6F5X1_EXODE</name>
<keyword evidence="4 7" id="KW-0547">Nucleotide-binding</keyword>
<keyword evidence="6 7" id="KW-0520">NAD</keyword>
<evidence type="ECO:0000256" key="3">
    <source>
        <dbReference type="ARBA" id="ARBA00022598"/>
    </source>
</evidence>
<evidence type="ECO:0000256" key="7">
    <source>
        <dbReference type="PIRNR" id="PIRNR006630"/>
    </source>
</evidence>
<evidence type="ECO:0000259" key="8">
    <source>
        <dbReference type="PROSITE" id="PS50263"/>
    </source>
</evidence>
<reference evidence="9" key="1">
    <citation type="submission" date="2023-01" db="EMBL/GenBank/DDBJ databases">
        <title>Exophiala dermititidis isolated from Cystic Fibrosis Patient.</title>
        <authorList>
            <person name="Kurbessoian T."/>
            <person name="Crocker A."/>
            <person name="Murante D."/>
            <person name="Hogan D.A."/>
            <person name="Stajich J.E."/>
        </authorList>
    </citation>
    <scope>NUCLEOTIDE SEQUENCE</scope>
    <source>
        <strain evidence="9">Ex8</strain>
    </source>
</reference>
<keyword evidence="3 7" id="KW-0436">Ligase</keyword>
<evidence type="ECO:0000256" key="4">
    <source>
        <dbReference type="ARBA" id="ARBA00022741"/>
    </source>
</evidence>
<dbReference type="PANTHER" id="PTHR23090">
    <property type="entry name" value="NH 3 /GLUTAMINE-DEPENDENT NAD + SYNTHETASE"/>
    <property type="match status" value="1"/>
</dbReference>
<comment type="pathway">
    <text evidence="1 7">Cofactor biosynthesis; NAD(+) biosynthesis; NAD(+) from deamido-NAD(+) (L-Gln route): step 1/1.</text>
</comment>
<evidence type="ECO:0000256" key="5">
    <source>
        <dbReference type="ARBA" id="ARBA00022840"/>
    </source>
</evidence>
<dbReference type="Gene3D" id="3.40.50.620">
    <property type="entry name" value="HUPs"/>
    <property type="match status" value="1"/>
</dbReference>
<proteinExistence type="inferred from homology"/>
<feature type="domain" description="CN hydrolase" evidence="8">
    <location>
        <begin position="4"/>
        <end position="279"/>
    </location>
</feature>
<evidence type="ECO:0000256" key="6">
    <source>
        <dbReference type="ARBA" id="ARBA00023027"/>
    </source>
</evidence>
<dbReference type="Proteomes" id="UP001161757">
    <property type="component" value="Unassembled WGS sequence"/>
</dbReference>
<dbReference type="GO" id="GO:0004359">
    <property type="term" value="F:glutaminase activity"/>
    <property type="evidence" value="ECO:0007669"/>
    <property type="project" value="InterPro"/>
</dbReference>
<evidence type="ECO:0000256" key="1">
    <source>
        <dbReference type="ARBA" id="ARBA00005188"/>
    </source>
</evidence>
<keyword evidence="5 7" id="KW-0067">ATP-binding</keyword>
<gene>
    <name evidence="9" type="primary">QNS1</name>
    <name evidence="9" type="ORF">HRR80_000925</name>
</gene>
<organism evidence="9 10">
    <name type="scientific">Exophiala dermatitidis</name>
    <name type="common">Black yeast-like fungus</name>
    <name type="synonym">Wangiella dermatitidis</name>
    <dbReference type="NCBI Taxonomy" id="5970"/>
    <lineage>
        <taxon>Eukaryota</taxon>
        <taxon>Fungi</taxon>
        <taxon>Dikarya</taxon>
        <taxon>Ascomycota</taxon>
        <taxon>Pezizomycotina</taxon>
        <taxon>Eurotiomycetes</taxon>
        <taxon>Chaetothyriomycetidae</taxon>
        <taxon>Chaetothyriales</taxon>
        <taxon>Herpotrichiellaceae</taxon>
        <taxon>Exophiala</taxon>
    </lineage>
</organism>
<dbReference type="CDD" id="cd07570">
    <property type="entry name" value="GAT_Gln-NAD-synth"/>
    <property type="match status" value="1"/>
</dbReference>
<dbReference type="EC" id="6.3.5.1" evidence="7"/>
<dbReference type="AlphaFoldDB" id="A0AAN6F5X1"/>
<dbReference type="Gene3D" id="3.60.110.10">
    <property type="entry name" value="Carbon-nitrogen hydrolase"/>
    <property type="match status" value="1"/>
</dbReference>
<dbReference type="GO" id="GO:0003952">
    <property type="term" value="F:NAD+ synthase (glutamine-hydrolyzing) activity"/>
    <property type="evidence" value="ECO:0007669"/>
    <property type="project" value="UniProtKB-UniRule"/>
</dbReference>
<dbReference type="Pfam" id="PF02540">
    <property type="entry name" value="NAD_synthase"/>
    <property type="match status" value="1"/>
</dbReference>
<protein>
    <recommendedName>
        <fullName evidence="7">Glutamine-dependent NAD(+) synthetase</fullName>
        <ecNumber evidence="7">6.3.5.1</ecNumber>
    </recommendedName>
    <alternativeName>
        <fullName evidence="7">NAD(+) synthase [glutamine-hydrolyzing]</fullName>
    </alternativeName>
</protein>
<dbReference type="InterPro" id="IPR036526">
    <property type="entry name" value="C-N_Hydrolase_sf"/>
</dbReference>
<dbReference type="InterPro" id="IPR003694">
    <property type="entry name" value="NAD_synthase"/>
</dbReference>
<comment type="catalytic activity">
    <reaction evidence="7">
        <text>deamido-NAD(+) + L-glutamine + ATP + H2O = L-glutamate + AMP + diphosphate + NAD(+) + H(+)</text>
        <dbReference type="Rhea" id="RHEA:24384"/>
        <dbReference type="ChEBI" id="CHEBI:15377"/>
        <dbReference type="ChEBI" id="CHEBI:15378"/>
        <dbReference type="ChEBI" id="CHEBI:29985"/>
        <dbReference type="ChEBI" id="CHEBI:30616"/>
        <dbReference type="ChEBI" id="CHEBI:33019"/>
        <dbReference type="ChEBI" id="CHEBI:57540"/>
        <dbReference type="ChEBI" id="CHEBI:58359"/>
        <dbReference type="ChEBI" id="CHEBI:58437"/>
        <dbReference type="ChEBI" id="CHEBI:456215"/>
        <dbReference type="EC" id="6.3.5.1"/>
    </reaction>
</comment>
<comment type="similarity">
    <text evidence="2 7">In the C-terminal section; belongs to the NAD synthetase family.</text>
</comment>
<dbReference type="GO" id="GO:0005524">
    <property type="term" value="F:ATP binding"/>
    <property type="evidence" value="ECO:0007669"/>
    <property type="project" value="UniProtKB-UniRule"/>
</dbReference>
<dbReference type="InterPro" id="IPR022310">
    <property type="entry name" value="NAD/GMP_synthase"/>
</dbReference>
<evidence type="ECO:0000313" key="10">
    <source>
        <dbReference type="Proteomes" id="UP001161757"/>
    </source>
</evidence>
<dbReference type="EMBL" id="JAJGCB010000001">
    <property type="protein sequence ID" value="KAJ8996190.1"/>
    <property type="molecule type" value="Genomic_DNA"/>
</dbReference>
<dbReference type="FunFam" id="3.40.50.620:FF:000036">
    <property type="entry name" value="Glutamine-dependent NAD(+) synthetase"/>
    <property type="match status" value="1"/>
</dbReference>
<dbReference type="InterPro" id="IPR003010">
    <property type="entry name" value="C-N_Hydrolase"/>
</dbReference>
<dbReference type="GO" id="GO:0009435">
    <property type="term" value="P:NAD+ biosynthetic process"/>
    <property type="evidence" value="ECO:0007669"/>
    <property type="project" value="UniProtKB-UniRule"/>
</dbReference>
<dbReference type="InterPro" id="IPR014445">
    <property type="entry name" value="Gln-dep_NAD_synthase"/>
</dbReference>
<dbReference type="HAMAP" id="MF_02090">
    <property type="entry name" value="NadE_glutamine_dep"/>
    <property type="match status" value="1"/>
</dbReference>
<evidence type="ECO:0000313" key="9">
    <source>
        <dbReference type="EMBL" id="KAJ8996190.1"/>
    </source>
</evidence>
<evidence type="ECO:0000256" key="2">
    <source>
        <dbReference type="ARBA" id="ARBA00007145"/>
    </source>
</evidence>
<comment type="caution">
    <text evidence="9">The sequence shown here is derived from an EMBL/GenBank/DDBJ whole genome shotgun (WGS) entry which is preliminary data.</text>
</comment>